<dbReference type="InterPro" id="IPR006103">
    <property type="entry name" value="Glyco_hydro_2_cat"/>
</dbReference>
<dbReference type="EC" id="3.2.1.23" evidence="5"/>
<dbReference type="InterPro" id="IPR036156">
    <property type="entry name" value="Beta-gal/glucu_dom_sf"/>
</dbReference>
<keyword evidence="6" id="KW-0378">Hydrolase</keyword>
<accession>A0ABX2AZE3</accession>
<dbReference type="SUPFAM" id="SSF49785">
    <property type="entry name" value="Galactose-binding domain-like"/>
    <property type="match status" value="1"/>
</dbReference>
<proteinExistence type="inferred from homology"/>
<evidence type="ECO:0000256" key="6">
    <source>
        <dbReference type="ARBA" id="ARBA00022801"/>
    </source>
</evidence>
<feature type="domain" description="Glycoside hydrolase family 2 catalytic" evidence="10">
    <location>
        <begin position="309"/>
        <end position="519"/>
    </location>
</feature>
<comment type="caution">
    <text evidence="13">The sequence shown here is derived from an EMBL/GenBank/DDBJ whole genome shotgun (WGS) entry which is preliminary data.</text>
</comment>
<evidence type="ECO:0000256" key="8">
    <source>
        <dbReference type="ARBA" id="ARBA00023295"/>
    </source>
</evidence>
<dbReference type="Gene3D" id="3.20.20.80">
    <property type="entry name" value="Glycosidases"/>
    <property type="match status" value="1"/>
</dbReference>
<dbReference type="InterPro" id="IPR006104">
    <property type="entry name" value="Glyco_hydro_2_N"/>
</dbReference>
<dbReference type="Pfam" id="PF02929">
    <property type="entry name" value="Bgal_small_N"/>
    <property type="match status" value="1"/>
</dbReference>
<dbReference type="GeneID" id="82158504"/>
<keyword evidence="8" id="KW-0326">Glycosidase</keyword>
<dbReference type="PANTHER" id="PTHR46323:SF2">
    <property type="entry name" value="BETA-GALACTOSIDASE"/>
    <property type="match status" value="1"/>
</dbReference>
<dbReference type="RefSeq" id="WP_172174437.1">
    <property type="nucleotide sequence ID" value="NZ_CASGIA010000026.1"/>
</dbReference>
<dbReference type="InterPro" id="IPR013783">
    <property type="entry name" value="Ig-like_fold"/>
</dbReference>
<evidence type="ECO:0000259" key="11">
    <source>
        <dbReference type="Pfam" id="PF02837"/>
    </source>
</evidence>
<dbReference type="SUPFAM" id="SSF74650">
    <property type="entry name" value="Galactose mutarotase-like"/>
    <property type="match status" value="1"/>
</dbReference>
<protein>
    <recommendedName>
        <fullName evidence="5">beta-galactosidase</fullName>
        <ecNumber evidence="5">3.2.1.23</ecNumber>
    </recommendedName>
</protein>
<dbReference type="InterPro" id="IPR004199">
    <property type="entry name" value="B-gal_small/dom_5"/>
</dbReference>
<evidence type="ECO:0000259" key="9">
    <source>
        <dbReference type="Pfam" id="PF00703"/>
    </source>
</evidence>
<keyword evidence="14" id="KW-1185">Reference proteome</keyword>
<evidence type="ECO:0000259" key="12">
    <source>
        <dbReference type="Pfam" id="PF02929"/>
    </source>
</evidence>
<name>A0ABX2AZE3_9BACT</name>
<sequence length="962" mass="106668">MTKSIITSLFILSATFSFGEGRNVNKDISTAVIYLSGHGADDAVEWDFRCSGGMNSGRWQKIDVPSCWEQQGFGEYTYGRYYKKPGGRASDENGLYRRTFRVPSAWNGRKVEIVFEGVMTDAAVTVNGISAGDVHQGGFTAFSYDISGLLRYGKTNTLEVMVEKQSKDKSVNSAERRADWWLFGGIYRPVYLRALPAVHIAHAAVDARADGTLNVKVGTEGVTAGYTLQMSVDGMAPQSAQLSSISNRSGESSVTTSSVTSRWPGISLWDPEHPNMHTLILRLVAPDGTVAHETTQRVGFRTVEFRRRDGFYLNGRKLTIKGVNRHCFYPETGRTTSRRLDVGDVKLVKAMNANAIRSHYPPDAHLLDICDSLGVLYLNELPGWQNHYSTAVGSRIVREMVMHDANHPCIFAWANGNEGGFNTALDTLFACYDPQRRHVIHPWALFDGVDAHHYPAYQTGVGRLANGNEVFMPTEFLHSQYDKGAGTSLDDYWANWSRNPLFAGGFIWALIDEGVARTDRGGSIDTDGTNAPDGIVGPHREREASWYTVRDVWSPIQIAPVAVTSSFDGTFRVSNNYLFSRLGECWMKYELLSVTSPLAGAGRDDDNVAARTVASGCVGLPDVAPGETGTARMTLPDNFAAGDLLRLTAFTASGDTVNTWSYPIRHSDEYWAKERLAIPDDAGLGISTVSCSHGAPVVLESAGVRAEFNRESGMLVNVSMDGRTIPFGGGPLPVGMKMRLLDIKSRQDGRDALLVMTYSGAVDSIVWRMTAEGLLGMDAVLLNSRDGKRFGGQFFDTDVRNFGFSFTYPETLCTGMQWFGRGPYRVWRNRQRGQTIGLWQKEYNNTVTGQSDGRLVYPEFKGYHANLYWARMLSATAPFTVYSETDGLYFRVFTPEEPTDSEGKKVHTMQPFPEGDLSFLFEIPGMRSYKPIEQLGPQAQPSHIRINKGDEGLRMKLWFDFR</sequence>
<dbReference type="PANTHER" id="PTHR46323">
    <property type="entry name" value="BETA-GALACTOSIDASE"/>
    <property type="match status" value="1"/>
</dbReference>
<feature type="domain" description="Glycosyl hydrolases family 2 sugar binding" evidence="11">
    <location>
        <begin position="61"/>
        <end position="196"/>
    </location>
</feature>
<dbReference type="Pfam" id="PF02837">
    <property type="entry name" value="Glyco_hydro_2_N"/>
    <property type="match status" value="1"/>
</dbReference>
<dbReference type="InterPro" id="IPR011013">
    <property type="entry name" value="Gal_mutarotase_sf_dom"/>
</dbReference>
<dbReference type="EMBL" id="JABKKE010000024">
    <property type="protein sequence ID" value="NPE15046.1"/>
    <property type="molecule type" value="Genomic_DNA"/>
</dbReference>
<dbReference type="Gene3D" id="2.60.40.10">
    <property type="entry name" value="Immunoglobulins"/>
    <property type="match status" value="1"/>
</dbReference>
<evidence type="ECO:0000313" key="14">
    <source>
        <dbReference type="Proteomes" id="UP001193734"/>
    </source>
</evidence>
<dbReference type="Proteomes" id="UP001193734">
    <property type="component" value="Unassembled WGS sequence"/>
</dbReference>
<evidence type="ECO:0000256" key="1">
    <source>
        <dbReference type="ARBA" id="ARBA00001412"/>
    </source>
</evidence>
<dbReference type="InterPro" id="IPR008979">
    <property type="entry name" value="Galactose-bd-like_sf"/>
</dbReference>
<gene>
    <name evidence="13" type="ORF">HPS55_12080</name>
</gene>
<dbReference type="SUPFAM" id="SSF49303">
    <property type="entry name" value="beta-Galactosidase/glucuronidase domain"/>
    <property type="match status" value="1"/>
</dbReference>
<evidence type="ECO:0000259" key="10">
    <source>
        <dbReference type="Pfam" id="PF02836"/>
    </source>
</evidence>
<dbReference type="InterPro" id="IPR014718">
    <property type="entry name" value="GH-type_carb-bd"/>
</dbReference>
<reference evidence="13 14" key="1">
    <citation type="submission" date="2020-05" db="EMBL/GenBank/DDBJ databases">
        <title>Distinct polysaccharide utilization as determinants for interspecies competition between intestinal Prevotella spp.</title>
        <authorList>
            <person name="Galvez E.J.C."/>
            <person name="Iljazovic A."/>
            <person name="Strowig T."/>
        </authorList>
    </citation>
    <scope>NUCLEOTIDE SEQUENCE [LARGE SCALE GENOMIC DNA]</scope>
    <source>
        <strain evidence="13 14">PROD</strain>
    </source>
</reference>
<evidence type="ECO:0000256" key="7">
    <source>
        <dbReference type="ARBA" id="ARBA00022837"/>
    </source>
</evidence>
<dbReference type="InterPro" id="IPR050347">
    <property type="entry name" value="Bact_Beta-galactosidase"/>
</dbReference>
<dbReference type="Gene3D" id="2.60.120.260">
    <property type="entry name" value="Galactose-binding domain-like"/>
    <property type="match status" value="1"/>
</dbReference>
<dbReference type="Pfam" id="PF00703">
    <property type="entry name" value="Glyco_hydro_2"/>
    <property type="match status" value="1"/>
</dbReference>
<evidence type="ECO:0000256" key="2">
    <source>
        <dbReference type="ARBA" id="ARBA00001913"/>
    </source>
</evidence>
<feature type="domain" description="Glycoside hydrolase family 2 immunoglobulin-like beta-sandwich" evidence="9">
    <location>
        <begin position="199"/>
        <end position="301"/>
    </location>
</feature>
<comment type="catalytic activity">
    <reaction evidence="1">
        <text>Hydrolysis of terminal non-reducing beta-D-galactose residues in beta-D-galactosides.</text>
        <dbReference type="EC" id="3.2.1.23"/>
    </reaction>
</comment>
<dbReference type="InterPro" id="IPR006102">
    <property type="entry name" value="Ig-like_GH2"/>
</dbReference>
<comment type="cofactor">
    <cofactor evidence="2">
        <name>Ca(2+)</name>
        <dbReference type="ChEBI" id="CHEBI:29108"/>
    </cofactor>
</comment>
<keyword evidence="7" id="KW-0106">Calcium</keyword>
<evidence type="ECO:0000313" key="13">
    <source>
        <dbReference type="EMBL" id="NPE15046.1"/>
    </source>
</evidence>
<comment type="subunit">
    <text evidence="4">Monomer.</text>
</comment>
<organism evidence="13 14">
    <name type="scientific">Xylanibacter rodentium</name>
    <dbReference type="NCBI Taxonomy" id="2736289"/>
    <lineage>
        <taxon>Bacteria</taxon>
        <taxon>Pseudomonadati</taxon>
        <taxon>Bacteroidota</taxon>
        <taxon>Bacteroidia</taxon>
        <taxon>Bacteroidales</taxon>
        <taxon>Prevotellaceae</taxon>
        <taxon>Xylanibacter</taxon>
    </lineage>
</organism>
<comment type="similarity">
    <text evidence="3">Belongs to the glycosyl hydrolase 2 family.</text>
</comment>
<dbReference type="InterPro" id="IPR017853">
    <property type="entry name" value="GH"/>
</dbReference>
<evidence type="ECO:0000256" key="4">
    <source>
        <dbReference type="ARBA" id="ARBA00011245"/>
    </source>
</evidence>
<dbReference type="SUPFAM" id="SSF51445">
    <property type="entry name" value="(Trans)glycosidases"/>
    <property type="match status" value="1"/>
</dbReference>
<feature type="domain" description="Beta galactosidase small chain/" evidence="12">
    <location>
        <begin position="765"/>
        <end position="875"/>
    </location>
</feature>
<evidence type="ECO:0000256" key="5">
    <source>
        <dbReference type="ARBA" id="ARBA00012756"/>
    </source>
</evidence>
<evidence type="ECO:0000256" key="3">
    <source>
        <dbReference type="ARBA" id="ARBA00007401"/>
    </source>
</evidence>
<dbReference type="Pfam" id="PF02836">
    <property type="entry name" value="Glyco_hydro_2_C"/>
    <property type="match status" value="1"/>
</dbReference>
<dbReference type="Gene3D" id="2.70.98.10">
    <property type="match status" value="1"/>
</dbReference>